<evidence type="ECO:0000256" key="2">
    <source>
        <dbReference type="SAM" id="Phobius"/>
    </source>
</evidence>
<proteinExistence type="predicted"/>
<protein>
    <submittedName>
        <fullName evidence="3">Uncharacterized protein</fullName>
    </submittedName>
</protein>
<evidence type="ECO:0000313" key="4">
    <source>
        <dbReference type="Proteomes" id="UP001374535"/>
    </source>
</evidence>
<feature type="transmembrane region" description="Helical" evidence="2">
    <location>
        <begin position="172"/>
        <end position="191"/>
    </location>
</feature>
<organism evidence="3 4">
    <name type="scientific">Vigna mungo</name>
    <name type="common">Black gram</name>
    <name type="synonym">Phaseolus mungo</name>
    <dbReference type="NCBI Taxonomy" id="3915"/>
    <lineage>
        <taxon>Eukaryota</taxon>
        <taxon>Viridiplantae</taxon>
        <taxon>Streptophyta</taxon>
        <taxon>Embryophyta</taxon>
        <taxon>Tracheophyta</taxon>
        <taxon>Spermatophyta</taxon>
        <taxon>Magnoliopsida</taxon>
        <taxon>eudicotyledons</taxon>
        <taxon>Gunneridae</taxon>
        <taxon>Pentapetalae</taxon>
        <taxon>rosids</taxon>
        <taxon>fabids</taxon>
        <taxon>Fabales</taxon>
        <taxon>Fabaceae</taxon>
        <taxon>Papilionoideae</taxon>
        <taxon>50 kb inversion clade</taxon>
        <taxon>NPAAA clade</taxon>
        <taxon>indigoferoid/millettioid clade</taxon>
        <taxon>Phaseoleae</taxon>
        <taxon>Vigna</taxon>
    </lineage>
</organism>
<feature type="compositionally biased region" description="Basic and acidic residues" evidence="1">
    <location>
        <begin position="85"/>
        <end position="101"/>
    </location>
</feature>
<evidence type="ECO:0000256" key="1">
    <source>
        <dbReference type="SAM" id="MobiDB-lite"/>
    </source>
</evidence>
<name>A0AAQ3NFM8_VIGMU</name>
<dbReference type="AlphaFoldDB" id="A0AAQ3NFM8"/>
<keyword evidence="2" id="KW-0812">Transmembrane</keyword>
<evidence type="ECO:0000313" key="3">
    <source>
        <dbReference type="EMBL" id="WVZ08891.1"/>
    </source>
</evidence>
<feature type="compositionally biased region" description="Basic and acidic residues" evidence="1">
    <location>
        <begin position="24"/>
        <end position="33"/>
    </location>
</feature>
<accession>A0AAQ3NFM8</accession>
<feature type="compositionally biased region" description="Basic and acidic residues" evidence="1">
    <location>
        <begin position="1"/>
        <end position="13"/>
    </location>
</feature>
<keyword evidence="2" id="KW-1133">Transmembrane helix</keyword>
<feature type="non-terminal residue" evidence="3">
    <location>
        <position position="1"/>
    </location>
</feature>
<feature type="region of interest" description="Disordered" evidence="1">
    <location>
        <begin position="1"/>
        <end position="141"/>
    </location>
</feature>
<gene>
    <name evidence="3" type="ORF">V8G54_022237</name>
</gene>
<keyword evidence="2" id="KW-0472">Membrane</keyword>
<reference evidence="3 4" key="1">
    <citation type="journal article" date="2023" name="Life. Sci Alliance">
        <title>Evolutionary insights into 3D genome organization and epigenetic landscape of Vigna mungo.</title>
        <authorList>
            <person name="Junaid A."/>
            <person name="Singh B."/>
            <person name="Bhatia S."/>
        </authorList>
    </citation>
    <scope>NUCLEOTIDE SEQUENCE [LARGE SCALE GENOMIC DNA]</scope>
    <source>
        <strain evidence="3">Urdbean</strain>
    </source>
</reference>
<dbReference type="Proteomes" id="UP001374535">
    <property type="component" value="Chromosome 6"/>
</dbReference>
<dbReference type="EMBL" id="CP144695">
    <property type="protein sequence ID" value="WVZ08891.1"/>
    <property type="molecule type" value="Genomic_DNA"/>
</dbReference>
<sequence>KEFSDGRKTRIVDGEGNEEAGGDAPEKAAHEEAIVDAPEEGAHEEAAAEQAAPEEGAHEEALPEEAAPEEGGHEEAAAEQAAPEEGAHEEALPEEGAHEEAADVEAPAEEPVDKAAADEELGDEEPLEHPPLFIDMGDDEDDEVNSHVEPMVVKLLDTFVGDPRATVDLFRLHYLGCLLIKFVVFFKTHFLNVNKKKIAKRHVWQVSDYQPYFRNDLVRVEELLSADWVRMV</sequence>
<keyword evidence="4" id="KW-1185">Reference proteome</keyword>